<dbReference type="Proteomes" id="UP001199795">
    <property type="component" value="Unassembled WGS sequence"/>
</dbReference>
<accession>A0AAE3EM76</accession>
<evidence type="ECO:0000313" key="1">
    <source>
        <dbReference type="EMBL" id="MCF7567980.1"/>
    </source>
</evidence>
<name>A0AAE3EM76_9FLAO</name>
<proteinExistence type="predicted"/>
<dbReference type="PROSITE" id="PS51257">
    <property type="entry name" value="PROKAR_LIPOPROTEIN"/>
    <property type="match status" value="1"/>
</dbReference>
<keyword evidence="2" id="KW-1185">Reference proteome</keyword>
<protein>
    <submittedName>
        <fullName evidence="1">Uncharacterized protein</fullName>
    </submittedName>
</protein>
<comment type="caution">
    <text evidence="1">The sequence shown here is derived from an EMBL/GenBank/DDBJ whole genome shotgun (WGS) entry which is preliminary data.</text>
</comment>
<reference evidence="1" key="1">
    <citation type="submission" date="2022-01" db="EMBL/GenBank/DDBJ databases">
        <title>Draft genome sequence of Sabulilitoribacter arenilitoris KCTC 52401.</title>
        <authorList>
            <person name="Oh J.-S."/>
        </authorList>
    </citation>
    <scope>NUCLEOTIDE SEQUENCE</scope>
    <source>
        <strain evidence="1">HMF6543</strain>
    </source>
</reference>
<organism evidence="1 2">
    <name type="scientific">Wocania arenilitoris</name>
    <dbReference type="NCBI Taxonomy" id="2044858"/>
    <lineage>
        <taxon>Bacteria</taxon>
        <taxon>Pseudomonadati</taxon>
        <taxon>Bacteroidota</taxon>
        <taxon>Flavobacteriia</taxon>
        <taxon>Flavobacteriales</taxon>
        <taxon>Flavobacteriaceae</taxon>
        <taxon>Wocania</taxon>
    </lineage>
</organism>
<evidence type="ECO:0000313" key="2">
    <source>
        <dbReference type="Proteomes" id="UP001199795"/>
    </source>
</evidence>
<dbReference type="RefSeq" id="WP_237239327.1">
    <property type="nucleotide sequence ID" value="NZ_JAKKDU010000006.1"/>
</dbReference>
<gene>
    <name evidence="1" type="ORF">L3X37_06315</name>
</gene>
<sequence length="608" mass="68559">MKFLKIAIISLLIVSCITKKKATQNTEESVAISTVLDKDAYQKEDGAHLVLTFRNTGINPVSISNLIVEIKNISKPNAVWTKIVISENNNKLKSGAIKTFNEELFQQIPKYFENDAYGVYLSYELNDKLITKEYHTFFRVINEEELTVFEIETEKINGVPIFKLDGGMSAEYIVEKSAENLTSGISHSWKVNTPGSGPNHVLATPNYLEKSVNKTVDFYNETFGEDTEIETVLISAGFPSIPYISSALKAPVLPLHFLVSVNTVKEIKTILETANDKGIASYATLSHDPSVPYAVSWIKLLELPKEYKDFIKQHKVKNIVILGATGTNGGETKAKQLLYNDDIKGEYADRSIYIMYPGTSPDDVKTLNDKIVDLKDFKQEDDFIQIADWESGINQKQLTNFTKDAKSVDDSIDVSTITAVDLGRLYALGGYSTLAFMHKNKDKFDGVKGVIFNPYLIAHPTIEAKKGFVPLLYWQLVGANYTVYNMENDLFKAINHFYPKTNLKKLKLWLNSTRNFGAVWSANNLKKELAKKGFTNIIDNNYEVDEVWDLSDSVESPSELLFKEVNNSYGFENLKKWNNSLKPLTIEDVKELSKIFGGFEVKLNINNH</sequence>
<dbReference type="EMBL" id="JAKKDU010000006">
    <property type="protein sequence ID" value="MCF7567980.1"/>
    <property type="molecule type" value="Genomic_DNA"/>
</dbReference>
<dbReference type="AlphaFoldDB" id="A0AAE3EM76"/>